<dbReference type="AlphaFoldDB" id="A0A9D7XIY8"/>
<evidence type="ECO:0000313" key="2">
    <source>
        <dbReference type="Proteomes" id="UP000886657"/>
    </source>
</evidence>
<dbReference type="EMBL" id="JADKIO010000008">
    <property type="protein sequence ID" value="MBK9797178.1"/>
    <property type="molecule type" value="Genomic_DNA"/>
</dbReference>
<gene>
    <name evidence="1" type="ORF">IPP58_11895</name>
</gene>
<reference evidence="1" key="1">
    <citation type="submission" date="2020-10" db="EMBL/GenBank/DDBJ databases">
        <title>Connecting structure to function with the recovery of over 1000 high-quality activated sludge metagenome-assembled genomes encoding full-length rRNA genes using long-read sequencing.</title>
        <authorList>
            <person name="Singleton C.M."/>
            <person name="Petriglieri F."/>
            <person name="Kristensen J.M."/>
            <person name="Kirkegaard R.H."/>
            <person name="Michaelsen T.Y."/>
            <person name="Andersen M.H."/>
            <person name="Karst S.M."/>
            <person name="Dueholm M.S."/>
            <person name="Nielsen P.H."/>
            <person name="Albertsen M."/>
        </authorList>
    </citation>
    <scope>NUCLEOTIDE SEQUENCE</scope>
    <source>
        <strain evidence="1">Skiv_18-Q3-R9-52_MAXAC.067</strain>
    </source>
</reference>
<proteinExistence type="predicted"/>
<sequence length="214" mass="23532">MITGYNTDVRHGNRVFHVQTEDKGVSNPRIETLIYVGGEILDSYRSSYEDLLSSSPLSETTIQGRMDEQHRAIIRDIKNGKYDLTPPDVLEHQAFNDRPLDQAILEFLQLEGDVETLELVLDQPMKPTFGGLFRVQVRARLCQSQSPVADAEVSVKLVSSLKKATGLLSGRTDPDGLFTGEVQLPPSQPGQCAVVVSCTSDQGFDELKATVVAV</sequence>
<organism evidence="1 2">
    <name type="scientific">Candidatus Geothrix skivensis</name>
    <dbReference type="NCBI Taxonomy" id="2954439"/>
    <lineage>
        <taxon>Bacteria</taxon>
        <taxon>Pseudomonadati</taxon>
        <taxon>Acidobacteriota</taxon>
        <taxon>Holophagae</taxon>
        <taxon>Holophagales</taxon>
        <taxon>Holophagaceae</taxon>
        <taxon>Geothrix</taxon>
    </lineage>
</organism>
<accession>A0A9D7XIY8</accession>
<dbReference type="Proteomes" id="UP000886657">
    <property type="component" value="Unassembled WGS sequence"/>
</dbReference>
<name>A0A9D7XIY8_9BACT</name>
<protein>
    <submittedName>
        <fullName evidence="1">Uncharacterized protein</fullName>
    </submittedName>
</protein>
<evidence type="ECO:0000313" key="1">
    <source>
        <dbReference type="EMBL" id="MBK9797178.1"/>
    </source>
</evidence>
<comment type="caution">
    <text evidence="1">The sequence shown here is derived from an EMBL/GenBank/DDBJ whole genome shotgun (WGS) entry which is preliminary data.</text>
</comment>